<evidence type="ECO:0000313" key="6">
    <source>
        <dbReference type="EMBL" id="MBD9354822.1"/>
    </source>
</evidence>
<keyword evidence="7" id="KW-1185">Reference proteome</keyword>
<gene>
    <name evidence="6" type="ORF">IE877_02785</name>
</gene>
<evidence type="ECO:0000313" key="7">
    <source>
        <dbReference type="Proteomes" id="UP000652176"/>
    </source>
</evidence>
<evidence type="ECO:0000259" key="5">
    <source>
        <dbReference type="SMART" id="SM00528"/>
    </source>
</evidence>
<dbReference type="PANTHER" id="PTHR38097">
    <property type="match status" value="1"/>
</dbReference>
<protein>
    <submittedName>
        <fullName evidence="6">H-NS histone family protein</fullName>
    </submittedName>
</protein>
<evidence type="ECO:0000256" key="4">
    <source>
        <dbReference type="ARBA" id="ARBA00023125"/>
    </source>
</evidence>
<keyword evidence="4" id="KW-0238">DNA-binding</keyword>
<evidence type="ECO:0000256" key="2">
    <source>
        <dbReference type="ARBA" id="ARBA00010610"/>
    </source>
</evidence>
<dbReference type="EMBL" id="JACXSS010000001">
    <property type="protein sequence ID" value="MBD9354822.1"/>
    <property type="molecule type" value="Genomic_DNA"/>
</dbReference>
<comment type="caution">
    <text evidence="6">The sequence shown here is derived from an EMBL/GenBank/DDBJ whole genome shotgun (WGS) entry which is preliminary data.</text>
</comment>
<organism evidence="6 7">
    <name type="scientific">Methylomonas albis</name>
    <dbReference type="NCBI Taxonomy" id="1854563"/>
    <lineage>
        <taxon>Bacteria</taxon>
        <taxon>Pseudomonadati</taxon>
        <taxon>Pseudomonadota</taxon>
        <taxon>Gammaproteobacteria</taxon>
        <taxon>Methylococcales</taxon>
        <taxon>Methylococcaceae</taxon>
        <taxon>Methylomonas</taxon>
    </lineage>
</organism>
<dbReference type="Proteomes" id="UP000652176">
    <property type="component" value="Unassembled WGS sequence"/>
</dbReference>
<sequence length="103" mass="11501">MNLETKSPEEIQAIIAKAQAELIERQQSKRKEVLAQIKELAASIGVTVQISDSSKSADKRSSTVVIKYRDSENPNNQWTGRGLAPKWIKAYQAAGRSKEEFLI</sequence>
<dbReference type="SUPFAM" id="SSF81273">
    <property type="entry name" value="H-NS histone-like proteins"/>
    <property type="match status" value="1"/>
</dbReference>
<dbReference type="InterPro" id="IPR037150">
    <property type="entry name" value="H-NS_C_dom_sf"/>
</dbReference>
<dbReference type="InterPro" id="IPR027444">
    <property type="entry name" value="H-NS_C_dom"/>
</dbReference>
<dbReference type="SMART" id="SM00528">
    <property type="entry name" value="HNS"/>
    <property type="match status" value="1"/>
</dbReference>
<dbReference type="RefSeq" id="WP_192373030.1">
    <property type="nucleotide sequence ID" value="NZ_CAJHIV010000001.1"/>
</dbReference>
<comment type="subcellular location">
    <subcellularLocation>
        <location evidence="1">Cytoplasm</location>
        <location evidence="1">Nucleoid</location>
    </subcellularLocation>
</comment>
<dbReference type="Pfam" id="PF00816">
    <property type="entry name" value="Histone_HNS"/>
    <property type="match status" value="1"/>
</dbReference>
<proteinExistence type="inferred from homology"/>
<name>A0ABR9CVF2_9GAMM</name>
<evidence type="ECO:0000256" key="1">
    <source>
        <dbReference type="ARBA" id="ARBA00004453"/>
    </source>
</evidence>
<reference evidence="6 7" key="1">
    <citation type="submission" date="2020-09" db="EMBL/GenBank/DDBJ databases">
        <title>Methylomonas albis sp. nov. and Methylomonas fluvii sp. nov.: Two cold-adapted methanotrophs from the River Elbe and an amended description of Methylovulum psychrotolerans strain Eb1.</title>
        <authorList>
            <person name="Bussmann I.K."/>
            <person name="Klings K.-W."/>
            <person name="Warnstedt J."/>
            <person name="Hoppert M."/>
            <person name="Saborowski A."/>
            <person name="Horn F."/>
            <person name="Liebner S."/>
        </authorList>
    </citation>
    <scope>NUCLEOTIDE SEQUENCE [LARGE SCALE GENOMIC DNA]</scope>
    <source>
        <strain evidence="6 7">EbA</strain>
    </source>
</reference>
<evidence type="ECO:0000256" key="3">
    <source>
        <dbReference type="ARBA" id="ARBA00022490"/>
    </source>
</evidence>
<accession>A0ABR9CVF2</accession>
<comment type="similarity">
    <text evidence="2">Belongs to the histone-like protein H-NS family.</text>
</comment>
<keyword evidence="3" id="KW-0963">Cytoplasm</keyword>
<dbReference type="Gene3D" id="4.10.430.10">
    <property type="entry name" value="Histone-like protein H-NS, C-terminal domain"/>
    <property type="match status" value="1"/>
</dbReference>
<dbReference type="PANTHER" id="PTHR38097:SF2">
    <property type="entry name" value="DNA-BINDING PROTEIN STPA"/>
    <property type="match status" value="1"/>
</dbReference>
<feature type="domain" description="DNA-binding protein H-NS-like C-terminal" evidence="5">
    <location>
        <begin position="58"/>
        <end position="103"/>
    </location>
</feature>